<organism evidence="3 4">
    <name type="scientific">Massilia niabensis</name>
    <dbReference type="NCBI Taxonomy" id="544910"/>
    <lineage>
        <taxon>Bacteria</taxon>
        <taxon>Pseudomonadati</taxon>
        <taxon>Pseudomonadota</taxon>
        <taxon>Betaproteobacteria</taxon>
        <taxon>Burkholderiales</taxon>
        <taxon>Oxalobacteraceae</taxon>
        <taxon>Telluria group</taxon>
        <taxon>Massilia</taxon>
    </lineage>
</organism>
<dbReference type="InterPro" id="IPR017972">
    <property type="entry name" value="Cyt_P450_CS"/>
</dbReference>
<dbReference type="Pfam" id="PF00067">
    <property type="entry name" value="p450"/>
    <property type="match status" value="1"/>
</dbReference>
<proteinExistence type="inferred from homology"/>
<keyword evidence="4" id="KW-1185">Reference proteome</keyword>
<evidence type="ECO:0000313" key="4">
    <source>
        <dbReference type="Proteomes" id="UP001596050"/>
    </source>
</evidence>
<dbReference type="PANTHER" id="PTHR46696">
    <property type="entry name" value="P450, PUTATIVE (EUROFUNG)-RELATED"/>
    <property type="match status" value="1"/>
</dbReference>
<name>A0ABW0KZM7_9BURK</name>
<dbReference type="RefSeq" id="WP_379780190.1">
    <property type="nucleotide sequence ID" value="NZ_JBHSMU010000004.1"/>
</dbReference>
<evidence type="ECO:0000313" key="3">
    <source>
        <dbReference type="EMBL" id="MFC5458894.1"/>
    </source>
</evidence>
<dbReference type="Proteomes" id="UP001596050">
    <property type="component" value="Unassembled WGS sequence"/>
</dbReference>
<dbReference type="InterPro" id="IPR036396">
    <property type="entry name" value="Cyt_P450_sf"/>
</dbReference>
<protein>
    <submittedName>
        <fullName evidence="3">Cytochrome P450</fullName>
    </submittedName>
</protein>
<evidence type="ECO:0000256" key="1">
    <source>
        <dbReference type="ARBA" id="ARBA00010617"/>
    </source>
</evidence>
<dbReference type="CDD" id="cd11035">
    <property type="entry name" value="P450cam-like"/>
    <property type="match status" value="1"/>
</dbReference>
<comment type="caution">
    <text evidence="3">The sequence shown here is derived from an EMBL/GenBank/DDBJ whole genome shotgun (WGS) entry which is preliminary data.</text>
</comment>
<keyword evidence="2" id="KW-0479">Metal-binding</keyword>
<keyword evidence="2" id="KW-0408">Iron</keyword>
<dbReference type="PROSITE" id="PS00086">
    <property type="entry name" value="CYTOCHROME_P450"/>
    <property type="match status" value="1"/>
</dbReference>
<reference evidence="4" key="1">
    <citation type="journal article" date="2019" name="Int. J. Syst. Evol. Microbiol.">
        <title>The Global Catalogue of Microorganisms (GCM) 10K type strain sequencing project: providing services to taxonomists for standard genome sequencing and annotation.</title>
        <authorList>
            <consortium name="The Broad Institute Genomics Platform"/>
            <consortium name="The Broad Institute Genome Sequencing Center for Infectious Disease"/>
            <person name="Wu L."/>
            <person name="Ma J."/>
        </authorList>
    </citation>
    <scope>NUCLEOTIDE SEQUENCE [LARGE SCALE GENOMIC DNA]</scope>
    <source>
        <strain evidence="4">KACC 12649</strain>
    </source>
</reference>
<keyword evidence="2" id="KW-0503">Monooxygenase</keyword>
<sequence>MTTTEITPASSLAPLPPHVPQELVFDFDMYNPEGVADGVHEAYARLQAPGVPDVVWTRHNGGHWIATRGQLIRGALEDTKHFSSECPFIPREVGEAYDFIPTSMDPPDQRKFRALVSVTVGMPVVDKMEPRIQALAVELIERLRPLGQCSFTKDFAEPFPIGIFFMLADLPDKDIPYLKNLADQMTRPDGSMTFAEARDALYEYLGPIVDARMLAPGDDAISKIASGKVDGRPVSKYEALRMTGLLLVGGVDTVINFLAFCMQFLAQSPEHRQELIDHPERIPAATEELLRRFGLVADGRILTSDFEFQGVQMKKGDQILLPQLLTGLDERENACPMHVDFSRKKVSHTIFGHGVHLCLGQHLARREIIATLTEWLARIPQFSIAPGATIGHQGGIVSSVRNLPLVWDVATTKSIAASGL</sequence>
<dbReference type="PRINTS" id="PR00359">
    <property type="entry name" value="BP450"/>
</dbReference>
<keyword evidence="2" id="KW-0349">Heme</keyword>
<dbReference type="InterPro" id="IPR002397">
    <property type="entry name" value="Cyt_P450_B"/>
</dbReference>
<dbReference type="InterPro" id="IPR001128">
    <property type="entry name" value="Cyt_P450"/>
</dbReference>
<evidence type="ECO:0000256" key="2">
    <source>
        <dbReference type="RuleBase" id="RU000461"/>
    </source>
</evidence>
<dbReference type="PANTHER" id="PTHR46696:SF6">
    <property type="entry name" value="P450, PUTATIVE (EUROFUNG)-RELATED"/>
    <property type="match status" value="1"/>
</dbReference>
<dbReference type="Gene3D" id="1.10.630.10">
    <property type="entry name" value="Cytochrome P450"/>
    <property type="match status" value="1"/>
</dbReference>
<keyword evidence="2" id="KW-0560">Oxidoreductase</keyword>
<comment type="similarity">
    <text evidence="1 2">Belongs to the cytochrome P450 family.</text>
</comment>
<accession>A0ABW0KZM7</accession>
<gene>
    <name evidence="3" type="ORF">ACFPN5_03605</name>
</gene>
<dbReference type="SUPFAM" id="SSF48264">
    <property type="entry name" value="Cytochrome P450"/>
    <property type="match status" value="1"/>
</dbReference>
<dbReference type="EMBL" id="JBHSMU010000004">
    <property type="protein sequence ID" value="MFC5458894.1"/>
    <property type="molecule type" value="Genomic_DNA"/>
</dbReference>